<evidence type="ECO:0008006" key="3">
    <source>
        <dbReference type="Google" id="ProtNLM"/>
    </source>
</evidence>
<gene>
    <name evidence="1" type="ORF">DV451_003889</name>
</gene>
<dbReference type="AlphaFoldDB" id="A0A9P5KS23"/>
<protein>
    <recommendedName>
        <fullName evidence="3">Beta-lactamase-related domain-containing protein</fullName>
    </recommendedName>
</protein>
<accession>A0A9P5KS23</accession>
<dbReference type="PANTHER" id="PTHR43283">
    <property type="entry name" value="BETA-LACTAMASE-RELATED"/>
    <property type="match status" value="1"/>
</dbReference>
<dbReference type="Proteomes" id="UP000750522">
    <property type="component" value="Unassembled WGS sequence"/>
</dbReference>
<reference evidence="1" key="2">
    <citation type="submission" date="2020-01" db="EMBL/GenBank/DDBJ databases">
        <authorList>
            <person name="Perkins V."/>
            <person name="Lessard M.-H."/>
            <person name="Dugat-Bony E."/>
            <person name="Frenette M."/>
            <person name="Labrie S."/>
        </authorList>
    </citation>
    <scope>NUCLEOTIDE SEQUENCE</scope>
    <source>
        <strain evidence="1">LMA-70</strain>
    </source>
</reference>
<proteinExistence type="predicted"/>
<reference evidence="1" key="1">
    <citation type="journal article" date="2020" name="Front. Microbiol.">
        <title>Phenotypic and Genetic Characterization of the Cheese Ripening Yeast Geotrichum candidum.</title>
        <authorList>
            <person name="Perkins V."/>
            <person name="Vignola S."/>
            <person name="Lessard M.H."/>
            <person name="Plante P.L."/>
            <person name="Corbeil J."/>
            <person name="Dugat-Bony E."/>
            <person name="Frenette M."/>
            <person name="Labrie S."/>
        </authorList>
    </citation>
    <scope>NUCLEOTIDE SEQUENCE</scope>
    <source>
        <strain evidence="1">LMA-70</strain>
    </source>
</reference>
<dbReference type="SUPFAM" id="SSF56601">
    <property type="entry name" value="beta-lactamase/transpeptidase-like"/>
    <property type="match status" value="1"/>
</dbReference>
<sequence>MLTKESHKDIGGCGLFAQPSEYIKIFATILNKGVSPHTGGYLISEQTIEEMFTNQFPNTPLDSDRSPMTSLDPGVDRYPKVMTTTGVPPRNWGISWFLNPEKFSTGRSANSAFWCGFGHIFYWVDRERDVTGFIGSSLISNPFPDYDVWKLFGEFETEAYKGLQDKTGFSRIGR</sequence>
<dbReference type="Gene3D" id="3.40.710.10">
    <property type="entry name" value="DD-peptidase/beta-lactamase superfamily"/>
    <property type="match status" value="1"/>
</dbReference>
<comment type="caution">
    <text evidence="1">The sequence shown here is derived from an EMBL/GenBank/DDBJ whole genome shotgun (WGS) entry which is preliminary data.</text>
</comment>
<evidence type="ECO:0000313" key="2">
    <source>
        <dbReference type="Proteomes" id="UP000750522"/>
    </source>
</evidence>
<name>A0A9P5KS23_GEOCN</name>
<dbReference type="InterPro" id="IPR012338">
    <property type="entry name" value="Beta-lactam/transpept-like"/>
</dbReference>
<evidence type="ECO:0000313" key="1">
    <source>
        <dbReference type="EMBL" id="KAF5097322.1"/>
    </source>
</evidence>
<dbReference type="PANTHER" id="PTHR43283:SF3">
    <property type="entry name" value="BETA-LACTAMASE FAMILY PROTEIN (AFU_ORTHOLOGUE AFUA_5G07500)"/>
    <property type="match status" value="1"/>
</dbReference>
<organism evidence="1 2">
    <name type="scientific">Geotrichum candidum</name>
    <name type="common">Oospora lactis</name>
    <name type="synonym">Dipodascus geotrichum</name>
    <dbReference type="NCBI Taxonomy" id="1173061"/>
    <lineage>
        <taxon>Eukaryota</taxon>
        <taxon>Fungi</taxon>
        <taxon>Dikarya</taxon>
        <taxon>Ascomycota</taxon>
        <taxon>Saccharomycotina</taxon>
        <taxon>Dipodascomycetes</taxon>
        <taxon>Dipodascales</taxon>
        <taxon>Dipodascaceae</taxon>
        <taxon>Geotrichum</taxon>
    </lineage>
</organism>
<dbReference type="EMBL" id="QQZK01000095">
    <property type="protein sequence ID" value="KAF5097322.1"/>
    <property type="molecule type" value="Genomic_DNA"/>
</dbReference>
<dbReference type="InterPro" id="IPR050789">
    <property type="entry name" value="Diverse_Enzym_Activities"/>
</dbReference>